<name>A0A0G4Q9F5_9GAMM</name>
<organism evidence="7 8">
    <name type="scientific">Proteus penneri</name>
    <dbReference type="NCBI Taxonomy" id="102862"/>
    <lineage>
        <taxon>Bacteria</taxon>
        <taxon>Pseudomonadati</taxon>
        <taxon>Pseudomonadota</taxon>
        <taxon>Gammaproteobacteria</taxon>
        <taxon>Enterobacterales</taxon>
        <taxon>Morganellaceae</taxon>
        <taxon>Proteus</taxon>
    </lineage>
</organism>
<dbReference type="InterPro" id="IPR012506">
    <property type="entry name" value="TMEM86B-like"/>
</dbReference>
<feature type="transmembrane region" description="Helical" evidence="6">
    <location>
        <begin position="75"/>
        <end position="96"/>
    </location>
</feature>
<dbReference type="Proteomes" id="UP000183920">
    <property type="component" value="Unassembled WGS sequence"/>
</dbReference>
<feature type="transmembrane region" description="Helical" evidence="6">
    <location>
        <begin position="102"/>
        <end position="121"/>
    </location>
</feature>
<evidence type="ECO:0000313" key="7">
    <source>
        <dbReference type="EMBL" id="CRL62231.1"/>
    </source>
</evidence>
<dbReference type="RefSeq" id="WP_072063813.1">
    <property type="nucleotide sequence ID" value="NZ_CVRY01000003.1"/>
</dbReference>
<sequence>MSWPFLAVLFSGWLYIDAAYRGPNWQRWLFRPITLLLLLLWAWQVPEHNINSYLIVGALLATLLSDILRIFDGKYLLPSIALIFLSYILYMVSFLLPLQLSFYLPLLGFVIIAFIIILAIVWAKLDKLAIPASLTLLAAFAMFWVAGERFFYLSNDYNLSVMIGSLLLVIAYSIWLINRFRFSFSASKGLVSACYFIGHFFIVRALFL</sequence>
<comment type="similarity">
    <text evidence="2">Belongs to the TMEM86 family.</text>
</comment>
<keyword evidence="4 6" id="KW-1133">Transmembrane helix</keyword>
<dbReference type="Pfam" id="PF07947">
    <property type="entry name" value="YhhN"/>
    <property type="match status" value="1"/>
</dbReference>
<reference evidence="8" key="1">
    <citation type="submission" date="2015-06" db="EMBL/GenBank/DDBJ databases">
        <authorList>
            <person name="Urmite Genomes"/>
        </authorList>
    </citation>
    <scope>NUCLEOTIDE SEQUENCE [LARGE SCALE GENOMIC DNA]</scope>
    <source>
        <strain evidence="8">CSUR P1867</strain>
    </source>
</reference>
<dbReference type="EMBL" id="CVRY01000003">
    <property type="protein sequence ID" value="CRL62231.1"/>
    <property type="molecule type" value="Genomic_DNA"/>
</dbReference>
<keyword evidence="3 6" id="KW-0812">Transmembrane</keyword>
<feature type="transmembrane region" description="Helical" evidence="6">
    <location>
        <begin position="28"/>
        <end position="44"/>
    </location>
</feature>
<proteinExistence type="inferred from homology"/>
<feature type="transmembrane region" description="Helical" evidence="6">
    <location>
        <begin position="128"/>
        <end position="147"/>
    </location>
</feature>
<dbReference type="GO" id="GO:0016020">
    <property type="term" value="C:membrane"/>
    <property type="evidence" value="ECO:0007669"/>
    <property type="project" value="UniProtKB-SubCell"/>
</dbReference>
<keyword evidence="5 6" id="KW-0472">Membrane</keyword>
<evidence type="ECO:0000256" key="2">
    <source>
        <dbReference type="ARBA" id="ARBA00007375"/>
    </source>
</evidence>
<feature type="transmembrane region" description="Helical" evidence="6">
    <location>
        <begin position="189"/>
        <end position="207"/>
    </location>
</feature>
<evidence type="ECO:0000256" key="4">
    <source>
        <dbReference type="ARBA" id="ARBA00022989"/>
    </source>
</evidence>
<evidence type="ECO:0000313" key="8">
    <source>
        <dbReference type="Proteomes" id="UP000183920"/>
    </source>
</evidence>
<evidence type="ECO:0000256" key="6">
    <source>
        <dbReference type="SAM" id="Phobius"/>
    </source>
</evidence>
<accession>A0A0G4Q9F5</accession>
<evidence type="ECO:0000256" key="5">
    <source>
        <dbReference type="ARBA" id="ARBA00023136"/>
    </source>
</evidence>
<protein>
    <submittedName>
        <fullName evidence="7">YhhN-like protein</fullName>
    </submittedName>
</protein>
<evidence type="ECO:0000256" key="3">
    <source>
        <dbReference type="ARBA" id="ARBA00022692"/>
    </source>
</evidence>
<comment type="subcellular location">
    <subcellularLocation>
        <location evidence="1">Membrane</location>
        <topology evidence="1">Multi-pass membrane protein</topology>
    </subcellularLocation>
</comment>
<feature type="transmembrane region" description="Helical" evidence="6">
    <location>
        <begin position="50"/>
        <end position="68"/>
    </location>
</feature>
<gene>
    <name evidence="7" type="ORF">BN1804_01867</name>
</gene>
<feature type="transmembrane region" description="Helical" evidence="6">
    <location>
        <begin position="159"/>
        <end position="177"/>
    </location>
</feature>
<dbReference type="AlphaFoldDB" id="A0A0G4Q9F5"/>
<evidence type="ECO:0000256" key="1">
    <source>
        <dbReference type="ARBA" id="ARBA00004141"/>
    </source>
</evidence>